<comment type="cofactor">
    <cofactor evidence="1 6">
        <name>FAD</name>
        <dbReference type="ChEBI" id="CHEBI:57692"/>
    </cofactor>
</comment>
<dbReference type="SUPFAM" id="SSF54373">
    <property type="entry name" value="FAD-linked reductases, C-terminal domain"/>
    <property type="match status" value="1"/>
</dbReference>
<dbReference type="Proteomes" id="UP001172159">
    <property type="component" value="Unassembled WGS sequence"/>
</dbReference>
<reference evidence="8" key="1">
    <citation type="submission" date="2023-06" db="EMBL/GenBank/DDBJ databases">
        <title>Genome-scale phylogeny and comparative genomics of the fungal order Sordariales.</title>
        <authorList>
            <consortium name="Lawrence Berkeley National Laboratory"/>
            <person name="Hensen N."/>
            <person name="Bonometti L."/>
            <person name="Westerberg I."/>
            <person name="Brannstrom I.O."/>
            <person name="Guillou S."/>
            <person name="Cros-Aarteil S."/>
            <person name="Calhoun S."/>
            <person name="Haridas S."/>
            <person name="Kuo A."/>
            <person name="Mondo S."/>
            <person name="Pangilinan J."/>
            <person name="Riley R."/>
            <person name="Labutti K."/>
            <person name="Andreopoulos B."/>
            <person name="Lipzen A."/>
            <person name="Chen C."/>
            <person name="Yanf M."/>
            <person name="Daum C."/>
            <person name="Ng V."/>
            <person name="Clum A."/>
            <person name="Steindorff A."/>
            <person name="Ohm R."/>
            <person name="Martin F."/>
            <person name="Silar P."/>
            <person name="Natvig D."/>
            <person name="Lalanne C."/>
            <person name="Gautier V."/>
            <person name="Ament-Velasquez S.L."/>
            <person name="Kruys A."/>
            <person name="Hutchinson M.I."/>
            <person name="Powell A.J."/>
            <person name="Barry K."/>
            <person name="Miller A.N."/>
            <person name="Grigoriev I.V."/>
            <person name="Debuchy R."/>
            <person name="Gladieux P."/>
            <person name="Thoren M.H."/>
            <person name="Johannesson H."/>
        </authorList>
    </citation>
    <scope>NUCLEOTIDE SEQUENCE</scope>
    <source>
        <strain evidence="8">CBS 540.89</strain>
    </source>
</reference>
<feature type="binding site" evidence="5">
    <location>
        <position position="23"/>
    </location>
    <ligand>
        <name>FAD</name>
        <dbReference type="ChEBI" id="CHEBI:57692"/>
    </ligand>
</feature>
<sequence>MPDQSNLAHHKQYDVVVVGAGLSGLQTAVKIHAAGFSVVVLEAMDRVGGKTLSVQSSSQGEGINDLGAAWINDSSQSEIYKLFLKAGLKPEKQLAQGNTLRQVEDGSYISVPFGQIFADEEEAEAFGTVFGALQKTTDASNLEDPISGPDAKRLDSLTFSEYCHELFDSPLTPIIANYLARALLGVEGDEVSALFLINYFKSGTGINNLISDGPDGGQYLRANKGTQTISKYLASQLDPESVHLNNVIKSISQSSTGVEVVTAANHTFKAKHVVVSIPSALYPTISFSPELPPSKTILAEGTAIGAYGKIIYVWSTPWWRDAGLSGIFEAPLSGYVSFTKETSVPADNQWSITCFIAGDPARELSKYAQKVRRQKVWEQFTLAFEGSGVLKGTKVPEPIQVHEIAWKRNQYADGAPTSVMGPGF</sequence>
<dbReference type="SUPFAM" id="SSF51905">
    <property type="entry name" value="FAD/NAD(P)-binding domain"/>
    <property type="match status" value="1"/>
</dbReference>
<dbReference type="Gene3D" id="3.50.50.60">
    <property type="entry name" value="FAD/NAD(P)-binding domain"/>
    <property type="match status" value="1"/>
</dbReference>
<evidence type="ECO:0000256" key="3">
    <source>
        <dbReference type="ARBA" id="ARBA00023002"/>
    </source>
</evidence>
<evidence type="ECO:0000313" key="9">
    <source>
        <dbReference type="Proteomes" id="UP001172159"/>
    </source>
</evidence>
<dbReference type="Gene3D" id="3.90.660.10">
    <property type="match status" value="1"/>
</dbReference>
<evidence type="ECO:0000256" key="2">
    <source>
        <dbReference type="ARBA" id="ARBA00005995"/>
    </source>
</evidence>
<comment type="similarity">
    <text evidence="2 6">Belongs to the flavin monoamine oxidase family.</text>
</comment>
<comment type="caution">
    <text evidence="8">The sequence shown here is derived from an EMBL/GenBank/DDBJ whole genome shotgun (WGS) entry which is preliminary data.</text>
</comment>
<dbReference type="Gene3D" id="1.10.405.10">
    <property type="entry name" value="Guanine Nucleotide Dissociation Inhibitor, domain 1"/>
    <property type="match status" value="1"/>
</dbReference>
<name>A0AA39ZV47_9PEZI</name>
<evidence type="ECO:0000259" key="7">
    <source>
        <dbReference type="Pfam" id="PF01593"/>
    </source>
</evidence>
<dbReference type="Pfam" id="PF01593">
    <property type="entry name" value="Amino_oxidase"/>
    <property type="match status" value="1"/>
</dbReference>
<evidence type="ECO:0000256" key="5">
    <source>
        <dbReference type="PIRSR" id="PIRSR601613-1"/>
    </source>
</evidence>
<dbReference type="InterPro" id="IPR001613">
    <property type="entry name" value="Flavin_amine_oxidase"/>
</dbReference>
<evidence type="ECO:0000313" key="8">
    <source>
        <dbReference type="EMBL" id="KAK0704100.1"/>
    </source>
</evidence>
<feature type="binding site" evidence="5">
    <location>
        <begin position="42"/>
        <end position="43"/>
    </location>
    <ligand>
        <name>FAD</name>
        <dbReference type="ChEBI" id="CHEBI:57692"/>
    </ligand>
</feature>
<keyword evidence="9" id="KW-1185">Reference proteome</keyword>
<protein>
    <recommendedName>
        <fullName evidence="6">Amine oxidase</fullName>
        <ecNumber evidence="6">1.4.3.-</ecNumber>
    </recommendedName>
</protein>
<evidence type="ECO:0000256" key="1">
    <source>
        <dbReference type="ARBA" id="ARBA00001974"/>
    </source>
</evidence>
<dbReference type="InterPro" id="IPR050703">
    <property type="entry name" value="Flavin_MAO"/>
</dbReference>
<dbReference type="EC" id="1.4.3.-" evidence="6"/>
<dbReference type="EMBL" id="JAUKTV010000022">
    <property type="protein sequence ID" value="KAK0704100.1"/>
    <property type="molecule type" value="Genomic_DNA"/>
</dbReference>
<dbReference type="GO" id="GO:0097621">
    <property type="term" value="F:monoamine oxidase activity"/>
    <property type="evidence" value="ECO:0007669"/>
    <property type="project" value="UniProtKB-EC"/>
</dbReference>
<dbReference type="PANTHER" id="PTHR43563">
    <property type="entry name" value="AMINE OXIDASE"/>
    <property type="match status" value="1"/>
</dbReference>
<dbReference type="AlphaFoldDB" id="A0AA39ZV47"/>
<dbReference type="PRINTS" id="PR00757">
    <property type="entry name" value="AMINEOXDASEF"/>
</dbReference>
<dbReference type="InterPro" id="IPR036188">
    <property type="entry name" value="FAD/NAD-bd_sf"/>
</dbReference>
<proteinExistence type="inferred from homology"/>
<keyword evidence="6" id="KW-0274">FAD</keyword>
<keyword evidence="3 6" id="KW-0560">Oxidoreductase</keyword>
<evidence type="ECO:0000256" key="4">
    <source>
        <dbReference type="ARBA" id="ARBA00048448"/>
    </source>
</evidence>
<comment type="catalytic activity">
    <reaction evidence="4">
        <text>a secondary aliphatic amine + O2 + H2O = a primary amine + an aldehyde + H2O2</text>
        <dbReference type="Rhea" id="RHEA:26414"/>
        <dbReference type="ChEBI" id="CHEBI:15377"/>
        <dbReference type="ChEBI" id="CHEBI:15379"/>
        <dbReference type="ChEBI" id="CHEBI:16240"/>
        <dbReference type="ChEBI" id="CHEBI:17478"/>
        <dbReference type="ChEBI" id="CHEBI:58855"/>
        <dbReference type="ChEBI" id="CHEBI:65296"/>
        <dbReference type="EC" id="1.4.3.4"/>
    </reaction>
</comment>
<dbReference type="InterPro" id="IPR002937">
    <property type="entry name" value="Amino_oxidase"/>
</dbReference>
<keyword evidence="6" id="KW-0285">Flavoprotein</keyword>
<accession>A0AA39ZV47</accession>
<feature type="binding site" evidence="5">
    <location>
        <position position="355"/>
    </location>
    <ligand>
        <name>substrate</name>
    </ligand>
</feature>
<evidence type="ECO:0000256" key="6">
    <source>
        <dbReference type="RuleBase" id="RU362067"/>
    </source>
</evidence>
<gene>
    <name evidence="8" type="ORF">B0T21DRAFT_416637</name>
</gene>
<dbReference type="PANTHER" id="PTHR43563:SF14">
    <property type="entry name" value="AMINE OXIDASE"/>
    <property type="match status" value="1"/>
</dbReference>
<feature type="domain" description="Amine oxidase" evidence="7">
    <location>
        <begin position="22"/>
        <end position="419"/>
    </location>
</feature>
<organism evidence="8 9">
    <name type="scientific">Apiosordaria backusii</name>
    <dbReference type="NCBI Taxonomy" id="314023"/>
    <lineage>
        <taxon>Eukaryota</taxon>
        <taxon>Fungi</taxon>
        <taxon>Dikarya</taxon>
        <taxon>Ascomycota</taxon>
        <taxon>Pezizomycotina</taxon>
        <taxon>Sordariomycetes</taxon>
        <taxon>Sordariomycetidae</taxon>
        <taxon>Sordariales</taxon>
        <taxon>Lasiosphaeriaceae</taxon>
        <taxon>Apiosordaria</taxon>
    </lineage>
</organism>